<sequence length="963" mass="102205">MWRKIGWLLIPLAATIIIFLGNSVVRADNTASSNGTTNIDSHITGLSAPSSIGLLHDDKETPIEDINAPLKKGDQYKLHYAFSIDDDSNAFKLKAGDTATVTLPKTSLYSGNATGTIVQKGTGAVIGTIAITGATNTGVITFTDALTSMTSRSATFEILTSGSYDAGGTSTDSTARAISKVGWVSDNDRDANGVPTKITWNISINNEGKDYGNTTVVDYLGEDQEYINDSVNMVTAGDQKPTVTVEGQKITFRFLNVKKTTAFTYQTTPGDLTGKDTATFTNRADLTADNGTTGAVGNDGTTTNKTPVEVNSSYTWQRPGGVGDGQYSAQLTKTDNGKTPVPLEGAEYTLKQYTDSNYTASTATIIGTQKTDNKGQVLFKDLTAGYYAFSETTPPTGYKLNSELVKFEIKKANMTVSQTDEPKDATGNITLTKVDKSDATKVLSGAVFDLQRKDADGHYVDNKTGLTTDEKGQIHVDNLSVGDYRFVEKTAPNGYSLNQDTPQVVTVTKDATTSVTVQDARKPEEDKGSITLTKEDAANSATRLKDAVFDLQEKGTDGAYTNVKGKTSLNTDEKGQIHVTNLPAGTYRFVEVKAPKGYEKDSSAPQEIVVAKDTEATVTVKDVKTIDKGSITLIKTDATDTATKLAGAVFDLQLENTDGSYSNVTDKTGLTTDTQGQIHVTNLPVGNYRFVEVKAPAGYQLAQPTEAFKVGTDATTMVTVKDAKTITPPIKKPGQVMLTKVDAVDINTVLSGATFTLQQKNTDGSYSDVSKATKLTTDDRGQIYVGDLAVGEYRFVEITPPAGYDLNNQAATFTVKVDATAVQTVMFKDQQTPTTPITPTTPTNPTNNGSSSSGSNGSSSLSSSSSSSSLNETSSSSTPAAGGSGENNATGNGQSDTPVSSTQRVMTSQQANTPTATAKRHATVGRLPQTSEQKMAGMIIFGLVLLVGGTLSYTAWRRNRSKN</sequence>
<dbReference type="PANTHER" id="PTHR36108">
    <property type="entry name" value="COLOSSIN-B-RELATED"/>
    <property type="match status" value="1"/>
</dbReference>
<protein>
    <submittedName>
        <fullName evidence="11">LPXTG cell wall anchor domain-containing protein</fullName>
    </submittedName>
</protein>
<dbReference type="Proteomes" id="UP000886822">
    <property type="component" value="Unassembled WGS sequence"/>
</dbReference>
<feature type="domain" description="SpaA-like prealbumin fold" evidence="9">
    <location>
        <begin position="329"/>
        <end position="420"/>
    </location>
</feature>
<dbReference type="EMBL" id="DXGJ01000045">
    <property type="protein sequence ID" value="HIW72161.1"/>
    <property type="molecule type" value="Genomic_DNA"/>
</dbReference>
<evidence type="ECO:0000256" key="5">
    <source>
        <dbReference type="ARBA" id="ARBA00023088"/>
    </source>
</evidence>
<keyword evidence="4" id="KW-0732">Signal</keyword>
<dbReference type="InterPro" id="IPR041033">
    <property type="entry name" value="SpaA_PFL_dom_1"/>
</dbReference>
<evidence type="ECO:0000313" key="12">
    <source>
        <dbReference type="Proteomes" id="UP000886822"/>
    </source>
</evidence>
<dbReference type="Pfam" id="PF17961">
    <property type="entry name" value="Big_8"/>
    <property type="match status" value="1"/>
</dbReference>
<reference evidence="11" key="1">
    <citation type="journal article" date="2021" name="PeerJ">
        <title>Extensive microbial diversity within the chicken gut microbiome revealed by metagenomics and culture.</title>
        <authorList>
            <person name="Gilroy R."/>
            <person name="Ravi A."/>
            <person name="Getino M."/>
            <person name="Pursley I."/>
            <person name="Horton D.L."/>
            <person name="Alikhan N.F."/>
            <person name="Baker D."/>
            <person name="Gharbi K."/>
            <person name="Hall N."/>
            <person name="Watson M."/>
            <person name="Adriaenssens E.M."/>
            <person name="Foster-Nyarko E."/>
            <person name="Jarju S."/>
            <person name="Secka A."/>
            <person name="Antonio M."/>
            <person name="Oren A."/>
            <person name="Chaudhuri R.R."/>
            <person name="La Ragione R."/>
            <person name="Hildebrand F."/>
            <person name="Pallen M.J."/>
        </authorList>
    </citation>
    <scope>NUCLEOTIDE SEQUENCE</scope>
    <source>
        <strain evidence="11">CHK173-259</strain>
    </source>
</reference>
<keyword evidence="5" id="KW-0572">Peptidoglycan-anchor</keyword>
<proteinExistence type="inferred from homology"/>
<keyword evidence="2" id="KW-0134">Cell wall</keyword>
<evidence type="ECO:0000256" key="7">
    <source>
        <dbReference type="SAM" id="Phobius"/>
    </source>
</evidence>
<keyword evidence="7" id="KW-1133">Transmembrane helix</keyword>
<dbReference type="Gene3D" id="2.60.40.10">
    <property type="entry name" value="Immunoglobulins"/>
    <property type="match status" value="5"/>
</dbReference>
<evidence type="ECO:0000256" key="4">
    <source>
        <dbReference type="ARBA" id="ARBA00022729"/>
    </source>
</evidence>
<evidence type="ECO:0000256" key="1">
    <source>
        <dbReference type="ARBA" id="ARBA00007257"/>
    </source>
</evidence>
<comment type="similarity">
    <text evidence="1">Belongs to the serine-aspartate repeat-containing protein (SDr) family.</text>
</comment>
<dbReference type="InterPro" id="IPR019931">
    <property type="entry name" value="LPXTG_anchor"/>
</dbReference>
<feature type="domain" description="Gram-positive cocci surface proteins LPxTG" evidence="8">
    <location>
        <begin position="924"/>
        <end position="951"/>
    </location>
</feature>
<dbReference type="AlphaFoldDB" id="A0A9D1U4X7"/>
<gene>
    <name evidence="11" type="ORF">H9875_05985</name>
</gene>
<feature type="compositionally biased region" description="Polar residues" evidence="6">
    <location>
        <begin position="886"/>
        <end position="916"/>
    </location>
</feature>
<dbReference type="SUPFAM" id="SSF49401">
    <property type="entry name" value="Bacterial adhesins"/>
    <property type="match status" value="2"/>
</dbReference>
<evidence type="ECO:0000256" key="6">
    <source>
        <dbReference type="SAM" id="MobiDB-lite"/>
    </source>
</evidence>
<name>A0A9D1U4X7_9LACO</name>
<evidence type="ECO:0000259" key="9">
    <source>
        <dbReference type="Pfam" id="PF17802"/>
    </source>
</evidence>
<evidence type="ECO:0000256" key="3">
    <source>
        <dbReference type="ARBA" id="ARBA00022525"/>
    </source>
</evidence>
<feature type="region of interest" description="Disordered" evidence="6">
    <location>
        <begin position="828"/>
        <end position="929"/>
    </location>
</feature>
<feature type="domain" description="SpaA-like prealbumin fold" evidence="9">
    <location>
        <begin position="427"/>
        <end position="519"/>
    </location>
</feature>
<feature type="domain" description="SpaA-like prealbumin fold" evidence="9">
    <location>
        <begin position="734"/>
        <end position="825"/>
    </location>
</feature>
<keyword evidence="3" id="KW-0964">Secreted</keyword>
<evidence type="ECO:0000256" key="2">
    <source>
        <dbReference type="ARBA" id="ARBA00022512"/>
    </source>
</evidence>
<accession>A0A9D1U4X7</accession>
<dbReference type="PANTHER" id="PTHR36108:SF13">
    <property type="entry name" value="COLOSSIN-B-RELATED"/>
    <property type="match status" value="1"/>
</dbReference>
<dbReference type="InterPro" id="IPR008966">
    <property type="entry name" value="Adhesion_dom_sf"/>
</dbReference>
<comment type="caution">
    <text evidence="11">The sequence shown here is derived from an EMBL/GenBank/DDBJ whole genome shotgun (WGS) entry which is preliminary data.</text>
</comment>
<dbReference type="Pfam" id="PF17802">
    <property type="entry name" value="SpaA"/>
    <property type="match status" value="5"/>
</dbReference>
<feature type="compositionally biased region" description="Low complexity" evidence="6">
    <location>
        <begin position="832"/>
        <end position="881"/>
    </location>
</feature>
<keyword evidence="7" id="KW-0472">Membrane</keyword>
<reference evidence="11" key="2">
    <citation type="submission" date="2021-04" db="EMBL/GenBank/DDBJ databases">
        <authorList>
            <person name="Gilroy R."/>
        </authorList>
    </citation>
    <scope>NUCLEOTIDE SEQUENCE</scope>
    <source>
        <strain evidence="11">CHK173-259</strain>
    </source>
</reference>
<feature type="domain" description="SDR-like Ig" evidence="10">
    <location>
        <begin position="71"/>
        <end position="158"/>
    </location>
</feature>
<evidence type="ECO:0000259" key="10">
    <source>
        <dbReference type="Pfam" id="PF17961"/>
    </source>
</evidence>
<feature type="domain" description="SpaA-like prealbumin fold" evidence="9">
    <location>
        <begin position="528"/>
        <end position="623"/>
    </location>
</feature>
<dbReference type="InterPro" id="IPR041171">
    <property type="entry name" value="SDR_Ig"/>
</dbReference>
<feature type="domain" description="SpaA-like prealbumin fold" evidence="9">
    <location>
        <begin position="629"/>
        <end position="723"/>
    </location>
</feature>
<evidence type="ECO:0000313" key="11">
    <source>
        <dbReference type="EMBL" id="HIW72161.1"/>
    </source>
</evidence>
<dbReference type="InterPro" id="IPR013783">
    <property type="entry name" value="Ig-like_fold"/>
</dbReference>
<dbReference type="NCBIfam" id="TIGR01167">
    <property type="entry name" value="LPXTG_anchor"/>
    <property type="match status" value="1"/>
</dbReference>
<feature type="transmembrane region" description="Helical" evidence="7">
    <location>
        <begin position="935"/>
        <end position="956"/>
    </location>
</feature>
<evidence type="ECO:0000259" key="8">
    <source>
        <dbReference type="Pfam" id="PF00746"/>
    </source>
</evidence>
<dbReference type="Pfam" id="PF00746">
    <property type="entry name" value="Gram_pos_anchor"/>
    <property type="match status" value="1"/>
</dbReference>
<organism evidence="11 12">
    <name type="scientific">Candidatus Levilactobacillus faecigallinarum</name>
    <dbReference type="NCBI Taxonomy" id="2838638"/>
    <lineage>
        <taxon>Bacteria</taxon>
        <taxon>Bacillati</taxon>
        <taxon>Bacillota</taxon>
        <taxon>Bacilli</taxon>
        <taxon>Lactobacillales</taxon>
        <taxon>Lactobacillaceae</taxon>
        <taxon>Levilactobacillus</taxon>
    </lineage>
</organism>
<dbReference type="SUPFAM" id="SSF49478">
    <property type="entry name" value="Cna protein B-type domain"/>
    <property type="match status" value="2"/>
</dbReference>
<keyword evidence="7" id="KW-0812">Transmembrane</keyword>